<evidence type="ECO:0000256" key="5">
    <source>
        <dbReference type="PIRSR" id="PIRSR600888-1"/>
    </source>
</evidence>
<dbReference type="RefSeq" id="WP_132937714.1">
    <property type="nucleotide sequence ID" value="NZ_CP119676.1"/>
</dbReference>
<dbReference type="InterPro" id="IPR000888">
    <property type="entry name" value="RmlC-like"/>
</dbReference>
<name>A0A4V2UP89_9PROT</name>
<dbReference type="UniPathway" id="UPA00124"/>
<dbReference type="GO" id="GO:0008830">
    <property type="term" value="F:dTDP-4-dehydrorhamnose 3,5-epimerase activity"/>
    <property type="evidence" value="ECO:0007669"/>
    <property type="project" value="UniProtKB-UniRule"/>
</dbReference>
<dbReference type="EC" id="5.1.3.13" evidence="3 7"/>
<dbReference type="InterPro" id="IPR014710">
    <property type="entry name" value="RmlC-like_jellyroll"/>
</dbReference>
<sequence length="176" mass="19741">MRIDKTPIGGVRTVDIDSHGDDRGFFARTYCRREFEAAGIDLTVAQTNLSVNKRRGTLRGLHFQGVPRPDPKLVQCVRGAIFDVAVDLRPASPTFRDWFGVELSAQNRRALFVPPGCAHGFLSLRDDTEVLYLMGEYYEPALAQGVRWDDPAFAIAWPIAPAVIAPRDRDYPDFSF</sequence>
<organism evidence="8 9">
    <name type="scientific">Varunaivibrio sulfuroxidans</name>
    <dbReference type="NCBI Taxonomy" id="1773489"/>
    <lineage>
        <taxon>Bacteria</taxon>
        <taxon>Pseudomonadati</taxon>
        <taxon>Pseudomonadota</taxon>
        <taxon>Alphaproteobacteria</taxon>
        <taxon>Rhodospirillales</taxon>
        <taxon>Magnetovibrionaceae</taxon>
        <taxon>Varunaivibrio</taxon>
    </lineage>
</organism>
<evidence type="ECO:0000313" key="8">
    <source>
        <dbReference type="EMBL" id="TCS64991.1"/>
    </source>
</evidence>
<dbReference type="NCBIfam" id="TIGR01221">
    <property type="entry name" value="rmlC"/>
    <property type="match status" value="1"/>
</dbReference>
<comment type="pathway">
    <text evidence="7">Carbohydrate biosynthesis; dTDP-L-rhamnose biosynthesis.</text>
</comment>
<dbReference type="Proteomes" id="UP000295304">
    <property type="component" value="Unassembled WGS sequence"/>
</dbReference>
<dbReference type="GO" id="GO:0019305">
    <property type="term" value="P:dTDP-rhamnose biosynthetic process"/>
    <property type="evidence" value="ECO:0007669"/>
    <property type="project" value="UniProtKB-UniRule"/>
</dbReference>
<comment type="catalytic activity">
    <reaction evidence="1 7">
        <text>dTDP-4-dehydro-6-deoxy-alpha-D-glucose = dTDP-4-dehydro-beta-L-rhamnose</text>
        <dbReference type="Rhea" id="RHEA:16969"/>
        <dbReference type="ChEBI" id="CHEBI:57649"/>
        <dbReference type="ChEBI" id="CHEBI:62830"/>
        <dbReference type="EC" id="5.1.3.13"/>
    </reaction>
</comment>
<reference evidence="8 9" key="1">
    <citation type="submission" date="2019-03" db="EMBL/GenBank/DDBJ databases">
        <title>Genomic Encyclopedia of Type Strains, Phase IV (KMG-IV): sequencing the most valuable type-strain genomes for metagenomic binning, comparative biology and taxonomic classification.</title>
        <authorList>
            <person name="Goeker M."/>
        </authorList>
    </citation>
    <scope>NUCLEOTIDE SEQUENCE [LARGE SCALE GENOMIC DNA]</scope>
    <source>
        <strain evidence="8 9">DSM 101688</strain>
    </source>
</reference>
<feature type="active site" description="Proton acceptor" evidence="5">
    <location>
        <position position="62"/>
    </location>
</feature>
<feature type="active site" description="Proton donor" evidence="5">
    <location>
        <position position="132"/>
    </location>
</feature>
<evidence type="ECO:0000256" key="6">
    <source>
        <dbReference type="PIRSR" id="PIRSR600888-3"/>
    </source>
</evidence>
<dbReference type="EMBL" id="SLZW01000001">
    <property type="protein sequence ID" value="TCS64991.1"/>
    <property type="molecule type" value="Genomic_DNA"/>
</dbReference>
<dbReference type="PANTHER" id="PTHR21047">
    <property type="entry name" value="DTDP-6-DEOXY-D-GLUCOSE-3,5 EPIMERASE"/>
    <property type="match status" value="1"/>
</dbReference>
<proteinExistence type="inferred from homology"/>
<evidence type="ECO:0000313" key="9">
    <source>
        <dbReference type="Proteomes" id="UP000295304"/>
    </source>
</evidence>
<dbReference type="Gene3D" id="2.60.120.10">
    <property type="entry name" value="Jelly Rolls"/>
    <property type="match status" value="1"/>
</dbReference>
<dbReference type="GO" id="GO:0000271">
    <property type="term" value="P:polysaccharide biosynthetic process"/>
    <property type="evidence" value="ECO:0007669"/>
    <property type="project" value="TreeGrafter"/>
</dbReference>
<evidence type="ECO:0000256" key="2">
    <source>
        <dbReference type="ARBA" id="ARBA00001997"/>
    </source>
</evidence>
<evidence type="ECO:0000256" key="1">
    <source>
        <dbReference type="ARBA" id="ARBA00001298"/>
    </source>
</evidence>
<evidence type="ECO:0000256" key="3">
    <source>
        <dbReference type="ARBA" id="ARBA00012098"/>
    </source>
</evidence>
<keyword evidence="7" id="KW-0413">Isomerase</keyword>
<accession>A0A4V2UP89</accession>
<protein>
    <recommendedName>
        <fullName evidence="4 7">dTDP-4-dehydrorhamnose 3,5-epimerase</fullName>
        <ecNumber evidence="3 7">5.1.3.13</ecNumber>
    </recommendedName>
    <alternativeName>
        <fullName evidence="7">Thymidine diphospho-4-keto-rhamnose 3,5-epimerase</fullName>
    </alternativeName>
</protein>
<dbReference type="InterPro" id="IPR011051">
    <property type="entry name" value="RmlC_Cupin_sf"/>
</dbReference>
<comment type="subunit">
    <text evidence="7">Homodimer.</text>
</comment>
<dbReference type="GO" id="GO:0005829">
    <property type="term" value="C:cytosol"/>
    <property type="evidence" value="ECO:0007669"/>
    <property type="project" value="TreeGrafter"/>
</dbReference>
<gene>
    <name evidence="8" type="ORF">EDD55_101323</name>
</gene>
<dbReference type="CDD" id="cd00438">
    <property type="entry name" value="cupin_RmlC"/>
    <property type="match status" value="1"/>
</dbReference>
<comment type="similarity">
    <text evidence="7">Belongs to the dTDP-4-dehydrorhamnose 3,5-epimerase family.</text>
</comment>
<evidence type="ECO:0000256" key="7">
    <source>
        <dbReference type="RuleBase" id="RU364069"/>
    </source>
</evidence>
<keyword evidence="9" id="KW-1185">Reference proteome</keyword>
<evidence type="ECO:0000256" key="4">
    <source>
        <dbReference type="ARBA" id="ARBA00019595"/>
    </source>
</evidence>
<dbReference type="AlphaFoldDB" id="A0A4V2UP89"/>
<dbReference type="PANTHER" id="PTHR21047:SF2">
    <property type="entry name" value="THYMIDINE DIPHOSPHO-4-KETO-RHAMNOSE 3,5-EPIMERASE"/>
    <property type="match status" value="1"/>
</dbReference>
<dbReference type="SUPFAM" id="SSF51182">
    <property type="entry name" value="RmlC-like cupins"/>
    <property type="match status" value="1"/>
</dbReference>
<comment type="caution">
    <text evidence="8">The sequence shown here is derived from an EMBL/GenBank/DDBJ whole genome shotgun (WGS) entry which is preliminary data.</text>
</comment>
<comment type="function">
    <text evidence="2 7">Catalyzes the epimerization of the C3' and C5'positions of dTDP-6-deoxy-D-xylo-4-hexulose, forming dTDP-6-deoxy-L-lyxo-4-hexulose.</text>
</comment>
<dbReference type="OrthoDB" id="9800680at2"/>
<feature type="site" description="Participates in a stacking interaction with the thymidine ring of dTDP-4-oxo-6-deoxyglucose" evidence="6">
    <location>
        <position position="138"/>
    </location>
</feature>
<dbReference type="Pfam" id="PF00908">
    <property type="entry name" value="dTDP_sugar_isom"/>
    <property type="match status" value="1"/>
</dbReference>